<protein>
    <recommendedName>
        <fullName evidence="4">Large ribosomal subunit protein uL15/eL18 domain-containing protein</fullName>
    </recommendedName>
</protein>
<dbReference type="EMBL" id="BABT02000068">
    <property type="protein sequence ID" value="GAA95926.1"/>
    <property type="molecule type" value="Genomic_DNA"/>
</dbReference>
<dbReference type="PANTHER" id="PTHR10934">
    <property type="entry name" value="60S RIBOSOMAL PROTEIN L18"/>
    <property type="match status" value="1"/>
</dbReference>
<dbReference type="GO" id="GO:0006412">
    <property type="term" value="P:translation"/>
    <property type="evidence" value="ECO:0007669"/>
    <property type="project" value="InterPro"/>
</dbReference>
<dbReference type="AlphaFoldDB" id="G7DZB6"/>
<dbReference type="GO" id="GO:0022625">
    <property type="term" value="C:cytosolic large ribosomal subunit"/>
    <property type="evidence" value="ECO:0007669"/>
    <property type="project" value="TreeGrafter"/>
</dbReference>
<dbReference type="PROSITE" id="PS01106">
    <property type="entry name" value="RIBOSOMAL_L18E"/>
    <property type="match status" value="1"/>
</dbReference>
<accession>G7DZB6</accession>
<comment type="similarity">
    <text evidence="1">Belongs to the eukaryotic ribosomal protein eL18 family.</text>
</comment>
<dbReference type="FunCoup" id="G7DZB6">
    <property type="interactions" value="432"/>
</dbReference>
<evidence type="ECO:0000259" key="4">
    <source>
        <dbReference type="Pfam" id="PF17135"/>
    </source>
</evidence>
<evidence type="ECO:0000256" key="1">
    <source>
        <dbReference type="ARBA" id="ARBA00006815"/>
    </source>
</evidence>
<dbReference type="InParanoid" id="G7DZB6"/>
<name>G7DZB6_MIXOS</name>
<dbReference type="GO" id="GO:0003723">
    <property type="term" value="F:RNA binding"/>
    <property type="evidence" value="ECO:0007669"/>
    <property type="project" value="TreeGrafter"/>
</dbReference>
<dbReference type="Proteomes" id="UP000009131">
    <property type="component" value="Unassembled WGS sequence"/>
</dbReference>
<organism evidence="5 6">
    <name type="scientific">Mixia osmundae (strain CBS 9802 / IAM 14324 / JCM 22182 / KY 12970)</name>
    <dbReference type="NCBI Taxonomy" id="764103"/>
    <lineage>
        <taxon>Eukaryota</taxon>
        <taxon>Fungi</taxon>
        <taxon>Dikarya</taxon>
        <taxon>Basidiomycota</taxon>
        <taxon>Pucciniomycotina</taxon>
        <taxon>Mixiomycetes</taxon>
        <taxon>Mixiales</taxon>
        <taxon>Mixiaceae</taxon>
        <taxon>Mixia</taxon>
    </lineage>
</organism>
<dbReference type="SUPFAM" id="SSF52080">
    <property type="entry name" value="Ribosomal proteins L15p and L18e"/>
    <property type="match status" value="1"/>
</dbReference>
<sequence>MGIDIEHHHVRKGNRSAPKSEDPYLLLLVKLYRFLARRTDSKFNKVILKRLFSSRINRPPVSLAKVVYEVNSRHVSADKSTVVIVATVTDDLRLLELPKLSIAALRFTQTARERIIAAGGECLTLDQLAVRAPTGSNTVLLRGRKNAREAFKHFGAGPGKNAKPYVTSKGRSVDLSSSPVRPVTDPAALATGSSKRHVVVVPAVASRLERCISMQCIAQKRGPCISA</sequence>
<reference evidence="5 6" key="2">
    <citation type="journal article" date="2012" name="Open Biol.">
        <title>Characteristics of nucleosomes and linker DNA regions on the genome of the basidiomycete Mixia osmundae revealed by mono- and dinucleosome mapping.</title>
        <authorList>
            <person name="Nishida H."/>
            <person name="Kondo S."/>
            <person name="Matsumoto T."/>
            <person name="Suzuki Y."/>
            <person name="Yoshikawa H."/>
            <person name="Taylor T.D."/>
            <person name="Sugiyama J."/>
        </authorList>
    </citation>
    <scope>NUCLEOTIDE SEQUENCE [LARGE SCALE GENOMIC DNA]</scope>
    <source>
        <strain evidence="6">CBS 9802 / IAM 14324 / JCM 22182 / KY 12970</strain>
    </source>
</reference>
<evidence type="ECO:0000256" key="3">
    <source>
        <dbReference type="ARBA" id="ARBA00023274"/>
    </source>
</evidence>
<dbReference type="HOGENOM" id="CLU_080024_0_1_1"/>
<dbReference type="InterPro" id="IPR021131">
    <property type="entry name" value="Ribosomal_uL15/eL18"/>
</dbReference>
<gene>
    <name evidence="5" type="primary">Mo02584</name>
    <name evidence="5" type="ORF">E5Q_02584</name>
</gene>
<keyword evidence="2" id="KW-0689">Ribosomal protein</keyword>
<reference evidence="5 6" key="1">
    <citation type="journal article" date="2011" name="J. Gen. Appl. Microbiol.">
        <title>Draft genome sequencing of the enigmatic basidiomycete Mixia osmundae.</title>
        <authorList>
            <person name="Nishida H."/>
            <person name="Nagatsuka Y."/>
            <person name="Sugiyama J."/>
        </authorList>
    </citation>
    <scope>NUCLEOTIDE SEQUENCE [LARGE SCALE GENOMIC DNA]</scope>
    <source>
        <strain evidence="6">CBS 9802 / IAM 14324 / JCM 22182 / KY 12970</strain>
    </source>
</reference>
<keyword evidence="3" id="KW-0687">Ribonucleoprotein</keyword>
<dbReference type="Pfam" id="PF17135">
    <property type="entry name" value="Ribosomal_L18"/>
    <property type="match status" value="1"/>
</dbReference>
<dbReference type="GO" id="GO:0003735">
    <property type="term" value="F:structural constituent of ribosome"/>
    <property type="evidence" value="ECO:0007669"/>
    <property type="project" value="InterPro"/>
</dbReference>
<dbReference type="PANTHER" id="PTHR10934:SF2">
    <property type="entry name" value="LARGE RIBOSOMAL SUBUNIT PROTEIN EL18"/>
    <property type="match status" value="1"/>
</dbReference>
<dbReference type="Gene3D" id="3.100.10.10">
    <property type="match status" value="1"/>
</dbReference>
<dbReference type="InterPro" id="IPR021132">
    <property type="entry name" value="Ribosomal_eL18/eL18-A/B/_CS"/>
</dbReference>
<dbReference type="eggNOG" id="KOG1714">
    <property type="taxonomic scope" value="Eukaryota"/>
</dbReference>
<feature type="domain" description="Large ribosomal subunit protein uL15/eL18" evidence="4">
    <location>
        <begin position="2"/>
        <end position="176"/>
    </location>
</feature>
<dbReference type="InterPro" id="IPR000039">
    <property type="entry name" value="Ribosomal_eL18"/>
</dbReference>
<evidence type="ECO:0000256" key="2">
    <source>
        <dbReference type="ARBA" id="ARBA00022980"/>
    </source>
</evidence>
<dbReference type="OrthoDB" id="6353017at2759"/>
<dbReference type="FunFam" id="3.100.10.10:FF:000001">
    <property type="entry name" value="60S ribosomal protein L18"/>
    <property type="match status" value="1"/>
</dbReference>
<dbReference type="InterPro" id="IPR036227">
    <property type="entry name" value="Ribosomal_uL15/eL18_sf"/>
</dbReference>
<evidence type="ECO:0000313" key="5">
    <source>
        <dbReference type="EMBL" id="GAA95926.1"/>
    </source>
</evidence>
<keyword evidence="6" id="KW-1185">Reference proteome</keyword>
<comment type="caution">
    <text evidence="5">The sequence shown here is derived from an EMBL/GenBank/DDBJ whole genome shotgun (WGS) entry which is preliminary data.</text>
</comment>
<dbReference type="STRING" id="764103.G7DZB6"/>
<evidence type="ECO:0000313" key="6">
    <source>
        <dbReference type="Proteomes" id="UP000009131"/>
    </source>
</evidence>
<proteinExistence type="inferred from homology"/>